<dbReference type="UniPathway" id="UPA00973"/>
<dbReference type="InterPro" id="IPR011004">
    <property type="entry name" value="Trimer_LpxA-like_sf"/>
</dbReference>
<sequence length="346" mass="36264">MTGVFMLQELAVATDTVLQGNAEKNIFAVASIEDAAETDISFVRDRKYAQYLDTSKAGALILTVELAGQYDGDCLISPNPYLTYAQIVTLLNPVSKPLPGISSSAIVADDAVLGEGVHVGASAVIASGCHIGDHTVIGANCVLGNNCKIGSQGLLHPTVTLASDTCIGDRVILHSGVVLGADGFGFVPQSSGWYKIPQIGRVVLGDDVEIGANTTIDRAAMGDTRIGHGVKLDNLIHIAHNVQIGDHTVIAACTGIAGSAKIGSRCQISGMCSIAGHLTVADGTTITATSFVINSITEPGVYSSGTTIDEHSSWRRNAVRFRQLDQLSRRVNALEKQLAQQEQSQN</sequence>
<dbReference type="PANTHER" id="PTHR43378">
    <property type="entry name" value="UDP-3-O-ACYLGLUCOSAMINE N-ACYLTRANSFERASE"/>
    <property type="match status" value="1"/>
</dbReference>
<dbReference type="Gene3D" id="2.160.10.10">
    <property type="entry name" value="Hexapeptide repeat proteins"/>
    <property type="match status" value="1"/>
</dbReference>
<dbReference type="EMBL" id="CACVAT010000105">
    <property type="protein sequence ID" value="CAA6807152.1"/>
    <property type="molecule type" value="Genomic_DNA"/>
</dbReference>
<proteinExistence type="inferred from homology"/>
<organism evidence="9">
    <name type="scientific">uncultured Thiotrichaceae bacterium</name>
    <dbReference type="NCBI Taxonomy" id="298394"/>
    <lineage>
        <taxon>Bacteria</taxon>
        <taxon>Pseudomonadati</taxon>
        <taxon>Pseudomonadota</taxon>
        <taxon>Gammaproteobacteria</taxon>
        <taxon>Thiotrichales</taxon>
        <taxon>Thiotrichaceae</taxon>
        <taxon>environmental samples</taxon>
    </lineage>
</organism>
<dbReference type="NCBIfam" id="TIGR01853">
    <property type="entry name" value="lipid_A_lpxD"/>
    <property type="match status" value="1"/>
</dbReference>
<dbReference type="SUPFAM" id="SSF51161">
    <property type="entry name" value="Trimeric LpxA-like enzymes"/>
    <property type="match status" value="1"/>
</dbReference>
<reference evidence="9" key="1">
    <citation type="submission" date="2020-01" db="EMBL/GenBank/DDBJ databases">
        <authorList>
            <person name="Meier V. D."/>
            <person name="Meier V D."/>
        </authorList>
    </citation>
    <scope>NUCLEOTIDE SEQUENCE</scope>
    <source>
        <strain evidence="9">HLG_WM_MAG_09</strain>
    </source>
</reference>
<dbReference type="InterPro" id="IPR020573">
    <property type="entry name" value="UDP_GlcNAc_AcTrfase_non-rep"/>
</dbReference>
<accession>A0A6S6SR49</accession>
<dbReference type="PANTHER" id="PTHR43378:SF2">
    <property type="entry name" value="UDP-3-O-ACYLGLUCOSAMINE N-ACYLTRANSFERASE 1, MITOCHONDRIAL-RELATED"/>
    <property type="match status" value="1"/>
</dbReference>
<evidence type="ECO:0000256" key="1">
    <source>
        <dbReference type="ARBA" id="ARBA00022516"/>
    </source>
</evidence>
<evidence type="ECO:0000256" key="5">
    <source>
        <dbReference type="ARBA" id="ARBA00023098"/>
    </source>
</evidence>
<comment type="pathway">
    <text evidence="7">Bacterial outer membrane biogenesis; LPS lipid A biosynthesis.</text>
</comment>
<dbReference type="Gene3D" id="3.40.1390.10">
    <property type="entry name" value="MurE/MurF, N-terminal domain"/>
    <property type="match status" value="1"/>
</dbReference>
<evidence type="ECO:0000256" key="4">
    <source>
        <dbReference type="ARBA" id="ARBA00022737"/>
    </source>
</evidence>
<dbReference type="GO" id="GO:0103118">
    <property type="term" value="F:UDP-3-O-[(3R)-3-hydroxyacyl]-glucosamine N-acyltransferase activity"/>
    <property type="evidence" value="ECO:0007669"/>
    <property type="project" value="UniProtKB-EC"/>
</dbReference>
<dbReference type="GO" id="GO:0009245">
    <property type="term" value="P:lipid A biosynthetic process"/>
    <property type="evidence" value="ECO:0007669"/>
    <property type="project" value="UniProtKB-UniRule"/>
</dbReference>
<comment type="subunit">
    <text evidence="7">Homotrimer.</text>
</comment>
<comment type="function">
    <text evidence="7">Catalyzes the N-acylation of UDP-3-O-acylglucosamine using 3-hydroxyacyl-ACP as the acyl donor. Is involved in the biosynthesis of lipid A, a phosphorylated glycolipid that anchors the lipopolysaccharide to the outer membrane of the cell.</text>
</comment>
<dbReference type="Pfam" id="PF00132">
    <property type="entry name" value="Hexapep"/>
    <property type="match status" value="2"/>
</dbReference>
<keyword evidence="1 7" id="KW-0444">Lipid biosynthesis</keyword>
<evidence type="ECO:0000256" key="2">
    <source>
        <dbReference type="ARBA" id="ARBA00022556"/>
    </source>
</evidence>
<keyword evidence="5 7" id="KW-0443">Lipid metabolism</keyword>
<dbReference type="EC" id="2.3.1.191" evidence="7"/>
<dbReference type="CDD" id="cd03352">
    <property type="entry name" value="LbH_LpxD"/>
    <property type="match status" value="1"/>
</dbReference>
<gene>
    <name evidence="7" type="primary">lpxD</name>
    <name evidence="9" type="ORF">HELGO_WM11518</name>
</gene>
<keyword evidence="4 7" id="KW-0677">Repeat</keyword>
<keyword evidence="2 7" id="KW-0441">Lipid A biosynthesis</keyword>
<feature type="active site" description="Proton acceptor" evidence="7">
    <location>
        <position position="240"/>
    </location>
</feature>
<dbReference type="InterPro" id="IPR001451">
    <property type="entry name" value="Hexapep"/>
</dbReference>
<comment type="similarity">
    <text evidence="7">Belongs to the transferase hexapeptide repeat family. LpxD subfamily.</text>
</comment>
<evidence type="ECO:0000259" key="8">
    <source>
        <dbReference type="Pfam" id="PF04613"/>
    </source>
</evidence>
<protein>
    <recommendedName>
        <fullName evidence="7">UDP-3-O-acylglucosamine N-acyltransferase</fullName>
        <ecNumber evidence="7">2.3.1.191</ecNumber>
    </recommendedName>
</protein>
<keyword evidence="3 7" id="KW-0808">Transferase</keyword>
<name>A0A6S6SR49_9GAMM</name>
<keyword evidence="6 7" id="KW-0012">Acyltransferase</keyword>
<dbReference type="InterPro" id="IPR007691">
    <property type="entry name" value="LpxD"/>
</dbReference>
<dbReference type="AlphaFoldDB" id="A0A6S6SR49"/>
<evidence type="ECO:0000256" key="6">
    <source>
        <dbReference type="ARBA" id="ARBA00023315"/>
    </source>
</evidence>
<dbReference type="Gene3D" id="1.20.5.170">
    <property type="match status" value="1"/>
</dbReference>
<dbReference type="HAMAP" id="MF_00523">
    <property type="entry name" value="LpxD"/>
    <property type="match status" value="1"/>
</dbReference>
<dbReference type="Pfam" id="PF04613">
    <property type="entry name" value="LpxD"/>
    <property type="match status" value="1"/>
</dbReference>
<dbReference type="GO" id="GO:0016020">
    <property type="term" value="C:membrane"/>
    <property type="evidence" value="ECO:0007669"/>
    <property type="project" value="GOC"/>
</dbReference>
<dbReference type="NCBIfam" id="NF002060">
    <property type="entry name" value="PRK00892.1"/>
    <property type="match status" value="1"/>
</dbReference>
<evidence type="ECO:0000256" key="7">
    <source>
        <dbReference type="HAMAP-Rule" id="MF_00523"/>
    </source>
</evidence>
<evidence type="ECO:0000313" key="9">
    <source>
        <dbReference type="EMBL" id="CAA6807152.1"/>
    </source>
</evidence>
<feature type="domain" description="UDP-3-O-[3-hydroxymyristoyl] glucosamine N-acyltransferase non-repeat region" evidence="8">
    <location>
        <begin position="26"/>
        <end position="89"/>
    </location>
</feature>
<dbReference type="GO" id="GO:0016410">
    <property type="term" value="F:N-acyltransferase activity"/>
    <property type="evidence" value="ECO:0007669"/>
    <property type="project" value="InterPro"/>
</dbReference>
<evidence type="ECO:0000256" key="3">
    <source>
        <dbReference type="ARBA" id="ARBA00022679"/>
    </source>
</evidence>
<comment type="catalytic activity">
    <reaction evidence="7">
        <text>a UDP-3-O-[(3R)-3-hydroxyacyl]-alpha-D-glucosamine + a (3R)-hydroxyacyl-[ACP] = a UDP-2-N,3-O-bis[(3R)-3-hydroxyacyl]-alpha-D-glucosamine + holo-[ACP] + H(+)</text>
        <dbReference type="Rhea" id="RHEA:53836"/>
        <dbReference type="Rhea" id="RHEA-COMP:9685"/>
        <dbReference type="Rhea" id="RHEA-COMP:9945"/>
        <dbReference type="ChEBI" id="CHEBI:15378"/>
        <dbReference type="ChEBI" id="CHEBI:64479"/>
        <dbReference type="ChEBI" id="CHEBI:78827"/>
        <dbReference type="ChEBI" id="CHEBI:137740"/>
        <dbReference type="ChEBI" id="CHEBI:137748"/>
        <dbReference type="EC" id="2.3.1.191"/>
    </reaction>
</comment>